<dbReference type="EMBL" id="JAUOZS010000001">
    <property type="protein sequence ID" value="MDT8903082.1"/>
    <property type="molecule type" value="Genomic_DNA"/>
</dbReference>
<evidence type="ECO:0000313" key="3">
    <source>
        <dbReference type="Proteomes" id="UP001254848"/>
    </source>
</evidence>
<feature type="transmembrane region" description="Helical" evidence="1">
    <location>
        <begin position="182"/>
        <end position="200"/>
    </location>
</feature>
<dbReference type="Proteomes" id="UP001254848">
    <property type="component" value="Unassembled WGS sequence"/>
</dbReference>
<evidence type="ECO:0000313" key="2">
    <source>
        <dbReference type="EMBL" id="MDT8903082.1"/>
    </source>
</evidence>
<reference evidence="2 3" key="1">
    <citation type="submission" date="2023-07" db="EMBL/GenBank/DDBJ databases">
        <title>The novel representative of Negativicutes class, Anaeroselena agilis gen. nov. sp. nov.</title>
        <authorList>
            <person name="Prokofeva M.I."/>
            <person name="Elcheninov A.G."/>
            <person name="Klyukina A."/>
            <person name="Kublanov I.V."/>
            <person name="Frolov E.N."/>
            <person name="Podosokorskaya O.A."/>
        </authorList>
    </citation>
    <scope>NUCLEOTIDE SEQUENCE [LARGE SCALE GENOMIC DNA]</scope>
    <source>
        <strain evidence="2 3">4137-cl</strain>
    </source>
</reference>
<name>A0ABU3P213_9FIRM</name>
<sequence length="234" mass="25419">MSGKELLRRSSERLCELFARTDPGDLGLLKEYNFGEHTGEITCEELVARIRYNGSNTIAHLLGRDAEYLDIVRDVAAKMKVEWSPEEDEEAVEKRILGVIFTRAWKKMSPAEREPIEQLFAGQGVEAEKISTLLVEGTIVNFMPTISYLVAWNIARIVAVAAARQAGAEALGGLVSGGLNVLLGPLGVILGIVVVAIDLAGPAYRKIIPTVLQIAYLRQKAAMAGFTPPDTGDN</sequence>
<evidence type="ECO:0008006" key="4">
    <source>
        <dbReference type="Google" id="ProtNLM"/>
    </source>
</evidence>
<comment type="caution">
    <text evidence="2">The sequence shown here is derived from an EMBL/GenBank/DDBJ whole genome shotgun (WGS) entry which is preliminary data.</text>
</comment>
<accession>A0ABU3P213</accession>
<gene>
    <name evidence="2" type="ORF">Q4T40_17750</name>
</gene>
<keyword evidence="3" id="KW-1185">Reference proteome</keyword>
<protein>
    <recommendedName>
        <fullName evidence="4">DUF3944 domain-containing protein</fullName>
    </recommendedName>
</protein>
<keyword evidence="1" id="KW-1133">Transmembrane helix</keyword>
<dbReference type="RefSeq" id="WP_413781544.1">
    <property type="nucleotide sequence ID" value="NZ_JAUOZS010000001.1"/>
</dbReference>
<evidence type="ECO:0000256" key="1">
    <source>
        <dbReference type="SAM" id="Phobius"/>
    </source>
</evidence>
<organism evidence="2 3">
    <name type="scientific">Anaeroselena agilis</name>
    <dbReference type="NCBI Taxonomy" id="3063788"/>
    <lineage>
        <taxon>Bacteria</taxon>
        <taxon>Bacillati</taxon>
        <taxon>Bacillota</taxon>
        <taxon>Negativicutes</taxon>
        <taxon>Acetonemataceae</taxon>
        <taxon>Anaeroselena</taxon>
    </lineage>
</organism>
<feature type="transmembrane region" description="Helical" evidence="1">
    <location>
        <begin position="139"/>
        <end position="162"/>
    </location>
</feature>
<proteinExistence type="predicted"/>
<keyword evidence="1" id="KW-0472">Membrane</keyword>
<keyword evidence="1" id="KW-0812">Transmembrane</keyword>